<dbReference type="Gene3D" id="3.40.50.300">
    <property type="entry name" value="P-loop containing nucleotide triphosphate hydrolases"/>
    <property type="match status" value="1"/>
</dbReference>
<dbReference type="InterPro" id="IPR003959">
    <property type="entry name" value="ATPase_AAA_core"/>
</dbReference>
<dbReference type="GO" id="GO:0004176">
    <property type="term" value="F:ATP-dependent peptidase activity"/>
    <property type="evidence" value="ECO:0007669"/>
    <property type="project" value="InterPro"/>
</dbReference>
<dbReference type="InterPro" id="IPR000642">
    <property type="entry name" value="Peptidase_M41"/>
</dbReference>
<feature type="compositionally biased region" description="Polar residues" evidence="7">
    <location>
        <begin position="32"/>
        <end position="52"/>
    </location>
</feature>
<keyword evidence="8" id="KW-1133">Transmembrane helix</keyword>
<name>A0AAW1Q822_9CHLO</name>
<dbReference type="FunFam" id="1.10.8.60:FF:000001">
    <property type="entry name" value="ATP-dependent zinc metalloprotease FtsH"/>
    <property type="match status" value="1"/>
</dbReference>
<dbReference type="Pfam" id="PF00004">
    <property type="entry name" value="AAA"/>
    <property type="match status" value="1"/>
</dbReference>
<dbReference type="Gene3D" id="1.20.58.760">
    <property type="entry name" value="Peptidase M41"/>
    <property type="match status" value="1"/>
</dbReference>
<evidence type="ECO:0000256" key="7">
    <source>
        <dbReference type="SAM" id="MobiDB-lite"/>
    </source>
</evidence>
<accession>A0AAW1Q822</accession>
<reference evidence="10 11" key="1">
    <citation type="journal article" date="2024" name="Nat. Commun.">
        <title>Phylogenomics reveals the evolutionary origins of lichenization in chlorophyte algae.</title>
        <authorList>
            <person name="Puginier C."/>
            <person name="Libourel C."/>
            <person name="Otte J."/>
            <person name="Skaloud P."/>
            <person name="Haon M."/>
            <person name="Grisel S."/>
            <person name="Petersen M."/>
            <person name="Berrin J.G."/>
            <person name="Delaux P.M."/>
            <person name="Dal Grande F."/>
            <person name="Keller J."/>
        </authorList>
    </citation>
    <scope>NUCLEOTIDE SEQUENCE [LARGE SCALE GENOMIC DNA]</scope>
    <source>
        <strain evidence="10 11">SAG 2043</strain>
    </source>
</reference>
<keyword evidence="4" id="KW-0547">Nucleotide-binding</keyword>
<feature type="region of interest" description="Disordered" evidence="7">
    <location>
        <begin position="21"/>
        <end position="52"/>
    </location>
</feature>
<dbReference type="Pfam" id="PF17862">
    <property type="entry name" value="AAA_lid_3"/>
    <property type="match status" value="1"/>
</dbReference>
<comment type="caution">
    <text evidence="10">The sequence shown here is derived from an EMBL/GenBank/DDBJ whole genome shotgun (WGS) entry which is preliminary data.</text>
</comment>
<feature type="region of interest" description="Disordered" evidence="7">
    <location>
        <begin position="866"/>
        <end position="903"/>
    </location>
</feature>
<dbReference type="GO" id="GO:0005524">
    <property type="term" value="F:ATP binding"/>
    <property type="evidence" value="ECO:0007669"/>
    <property type="project" value="UniProtKB-KW"/>
</dbReference>
<dbReference type="GO" id="GO:0004222">
    <property type="term" value="F:metalloendopeptidase activity"/>
    <property type="evidence" value="ECO:0007669"/>
    <property type="project" value="InterPro"/>
</dbReference>
<dbReference type="SUPFAM" id="SSF52540">
    <property type="entry name" value="P-loop containing nucleoside triphosphate hydrolases"/>
    <property type="match status" value="1"/>
</dbReference>
<evidence type="ECO:0000256" key="3">
    <source>
        <dbReference type="ARBA" id="ARBA00022670"/>
    </source>
</evidence>
<keyword evidence="8" id="KW-0472">Membrane</keyword>
<evidence type="ECO:0000256" key="5">
    <source>
        <dbReference type="ARBA" id="ARBA00022801"/>
    </source>
</evidence>
<dbReference type="InterPro" id="IPR041569">
    <property type="entry name" value="AAA_lid_3"/>
</dbReference>
<protein>
    <recommendedName>
        <fullName evidence="9">AAA+ ATPase domain-containing protein</fullName>
    </recommendedName>
</protein>
<comment type="similarity">
    <text evidence="1">In the C-terminal section; belongs to the peptidase M41 family.</text>
</comment>
<dbReference type="CDD" id="cd19501">
    <property type="entry name" value="RecA-like_FtsH"/>
    <property type="match status" value="1"/>
</dbReference>
<evidence type="ECO:0000256" key="8">
    <source>
        <dbReference type="SAM" id="Phobius"/>
    </source>
</evidence>
<dbReference type="EMBL" id="JALJOR010000005">
    <property type="protein sequence ID" value="KAK9817111.1"/>
    <property type="molecule type" value="Genomic_DNA"/>
</dbReference>
<evidence type="ECO:0000256" key="6">
    <source>
        <dbReference type="ARBA" id="ARBA00022840"/>
    </source>
</evidence>
<keyword evidence="3" id="KW-0645">Protease</keyword>
<evidence type="ECO:0000256" key="2">
    <source>
        <dbReference type="ARBA" id="ARBA00010550"/>
    </source>
</evidence>
<dbReference type="FunFam" id="3.40.50.300:FF:000352">
    <property type="entry name" value="ATP-dependent zinc metalloprotease FTSH 7, chloroplastic"/>
    <property type="match status" value="1"/>
</dbReference>
<evidence type="ECO:0000256" key="1">
    <source>
        <dbReference type="ARBA" id="ARBA00010044"/>
    </source>
</evidence>
<dbReference type="GO" id="GO:0045037">
    <property type="term" value="P:protein import into chloroplast stroma"/>
    <property type="evidence" value="ECO:0007669"/>
    <property type="project" value="TreeGrafter"/>
</dbReference>
<dbReference type="InterPro" id="IPR003593">
    <property type="entry name" value="AAA+_ATPase"/>
</dbReference>
<proteinExistence type="inferred from homology"/>
<dbReference type="PANTHER" id="PTHR23076:SF111">
    <property type="entry name" value="INACTIVE ATP-DEPENDENT ZINC METALLOPROTEASE FTSHI 1, CHLOROPLASTIC-RELATED"/>
    <property type="match status" value="1"/>
</dbReference>
<dbReference type="Gene3D" id="1.10.8.60">
    <property type="match status" value="1"/>
</dbReference>
<dbReference type="PANTHER" id="PTHR23076">
    <property type="entry name" value="METALLOPROTEASE M41 FTSH"/>
    <property type="match status" value="1"/>
</dbReference>
<feature type="compositionally biased region" description="Gly residues" evidence="7">
    <location>
        <begin position="873"/>
        <end position="883"/>
    </location>
</feature>
<feature type="transmembrane region" description="Helical" evidence="8">
    <location>
        <begin position="345"/>
        <end position="364"/>
    </location>
</feature>
<dbReference type="InterPro" id="IPR037219">
    <property type="entry name" value="Peptidase_M41-like"/>
</dbReference>
<evidence type="ECO:0000256" key="4">
    <source>
        <dbReference type="ARBA" id="ARBA00022741"/>
    </source>
</evidence>
<sequence>MFVRQSLARWSCTNPVLITRPGPWSGSKRAARSQSAAPAECSTSGSEGTSQPCAGCRLLQSKGGARPHGLRRPGWGMDMLSCSQLQHRSHKRVRLRARAAAKEQQVAPPKPAPRFSRQDLKRIKEQGPTVADLVHIHRMEWQDRDKTLHAEERAWIPPQVLGSTSYMPEPKWHALPQMSFMEFYQGLRERNWTSEHYKATSEPWKISFFRDSGRLMRPSWEGFRAFVTRPDGSVFWVNMPSAGAETYIYDHLAGGTGGGIWKGKKVPQQPVALYQYGYNQVFEQVFQAYEQQLSEQGAKEWQNKMWVSTTPQTYRCPGEQLMGVSFQMTPNERTFHGVWDRVPSFLFFTFSFSFLAVCLAIGIFKPRKQMPNDPIQAMEFAQSKGQARKEGRTNVKFADVAGLDATVSDLRDVVEFLKNPKRYKALSAKPPKGVLLEGDPGTGKTLIAKAIAGEAGVPFYQMSGSEFVEAIVGVGAARVRDLFKRARAQKEPCIIFVDEIDALGTRRAEAGMQTNEEREQTLNQLLSEMDGFTPDIGVVFVAATNRADLLDAALTRPGRFDRKIRILRPDTQGRYEILKVHARNRPLAEDVDLMQLARDLPGLSGAELANILNESALEVVRRDGDQITAADIYNAIDRVLQGVRRPPLPDRLPVKRAFAVHEVGKGLVATVLRQQSGRLEAVERVSMVPRGRDWTRTIFLRGEDEQYTMTTRARLLERLRVVVAGRAAEEVVLGDATTYSISDLRDGARLAQKIVANYGLSDEGITIYAPPTATLGFMRKSFEVSVDNIDADLFGKGIKGGMWQPSDESLHRLRTAMYGLLGAAYEEVTAILEAHREALDAATDAILEKESLTGAELEEFIRLHPPRELPRGHAGGNGTGANGNGASAADEYKLAGASSSERQ</sequence>
<dbReference type="GO" id="GO:0016887">
    <property type="term" value="F:ATP hydrolysis activity"/>
    <property type="evidence" value="ECO:0007669"/>
    <property type="project" value="InterPro"/>
</dbReference>
<comment type="similarity">
    <text evidence="2">In the N-terminal section; belongs to the AAA ATPase family.</text>
</comment>
<evidence type="ECO:0000313" key="10">
    <source>
        <dbReference type="EMBL" id="KAK9817111.1"/>
    </source>
</evidence>
<dbReference type="Pfam" id="PF01434">
    <property type="entry name" value="Peptidase_M41"/>
    <property type="match status" value="1"/>
</dbReference>
<dbReference type="InterPro" id="IPR027417">
    <property type="entry name" value="P-loop_NTPase"/>
</dbReference>
<evidence type="ECO:0000259" key="9">
    <source>
        <dbReference type="SMART" id="SM00382"/>
    </source>
</evidence>
<feature type="domain" description="AAA+ ATPase" evidence="9">
    <location>
        <begin position="430"/>
        <end position="570"/>
    </location>
</feature>
<dbReference type="SMART" id="SM00382">
    <property type="entry name" value="AAA"/>
    <property type="match status" value="1"/>
</dbReference>
<gene>
    <name evidence="10" type="ORF">WJX72_009705</name>
</gene>
<organism evidence="10 11">
    <name type="scientific">[Myrmecia] bisecta</name>
    <dbReference type="NCBI Taxonomy" id="41462"/>
    <lineage>
        <taxon>Eukaryota</taxon>
        <taxon>Viridiplantae</taxon>
        <taxon>Chlorophyta</taxon>
        <taxon>core chlorophytes</taxon>
        <taxon>Trebouxiophyceae</taxon>
        <taxon>Trebouxiales</taxon>
        <taxon>Trebouxiaceae</taxon>
        <taxon>Myrmecia</taxon>
    </lineage>
</organism>
<dbReference type="Proteomes" id="UP001489004">
    <property type="component" value="Unassembled WGS sequence"/>
</dbReference>
<dbReference type="GO" id="GO:0009507">
    <property type="term" value="C:chloroplast"/>
    <property type="evidence" value="ECO:0007669"/>
    <property type="project" value="TreeGrafter"/>
</dbReference>
<keyword evidence="6" id="KW-0067">ATP-binding</keyword>
<keyword evidence="11" id="KW-1185">Reference proteome</keyword>
<evidence type="ECO:0000313" key="11">
    <source>
        <dbReference type="Proteomes" id="UP001489004"/>
    </source>
</evidence>
<dbReference type="GO" id="GO:0006508">
    <property type="term" value="P:proteolysis"/>
    <property type="evidence" value="ECO:0007669"/>
    <property type="project" value="UniProtKB-KW"/>
</dbReference>
<dbReference type="AlphaFoldDB" id="A0AAW1Q822"/>
<dbReference type="SUPFAM" id="SSF140990">
    <property type="entry name" value="FtsH protease domain-like"/>
    <property type="match status" value="1"/>
</dbReference>
<keyword evidence="5" id="KW-0378">Hydrolase</keyword>
<keyword evidence="8" id="KW-0812">Transmembrane</keyword>